<evidence type="ECO:0000259" key="5">
    <source>
        <dbReference type="PROSITE" id="PS50931"/>
    </source>
</evidence>
<dbReference type="Gene3D" id="1.10.10.10">
    <property type="entry name" value="Winged helix-like DNA-binding domain superfamily/Winged helix DNA-binding domain"/>
    <property type="match status" value="1"/>
</dbReference>
<dbReference type="InterPro" id="IPR036388">
    <property type="entry name" value="WH-like_DNA-bd_sf"/>
</dbReference>
<dbReference type="InterPro" id="IPR036390">
    <property type="entry name" value="WH_DNA-bd_sf"/>
</dbReference>
<evidence type="ECO:0000313" key="7">
    <source>
        <dbReference type="Proteomes" id="UP001225906"/>
    </source>
</evidence>
<gene>
    <name evidence="6" type="ORF">Q9291_02950</name>
</gene>
<keyword evidence="4" id="KW-0804">Transcription</keyword>
<dbReference type="InterPro" id="IPR000847">
    <property type="entry name" value="LysR_HTH_N"/>
</dbReference>
<evidence type="ECO:0000313" key="6">
    <source>
        <dbReference type="EMBL" id="MDP8566800.1"/>
    </source>
</evidence>
<dbReference type="PROSITE" id="PS50931">
    <property type="entry name" value="HTH_LYSR"/>
    <property type="match status" value="1"/>
</dbReference>
<evidence type="ECO:0000256" key="2">
    <source>
        <dbReference type="ARBA" id="ARBA00023015"/>
    </source>
</evidence>
<evidence type="ECO:0000256" key="4">
    <source>
        <dbReference type="ARBA" id="ARBA00023163"/>
    </source>
</evidence>
<accession>A0ABT9JRQ0</accession>
<feature type="domain" description="HTH lysR-type" evidence="5">
    <location>
        <begin position="1"/>
        <end position="60"/>
    </location>
</feature>
<dbReference type="Pfam" id="PF00126">
    <property type="entry name" value="HTH_1"/>
    <property type="match status" value="1"/>
</dbReference>
<keyword evidence="3" id="KW-0238">DNA-binding</keyword>
<dbReference type="Pfam" id="PF03466">
    <property type="entry name" value="LysR_substrate"/>
    <property type="match status" value="1"/>
</dbReference>
<sequence length="312" mass="35271">MRYTFRQLEIFVAISRTGSVSRACELLALSQSAASTALIELEKQFEVQLFDRVGKTLRINETGQQLLPRAVELLDRASEIEQMLQGQQSVGHLKIGATLTVGNYLATLLVAKFLQQNRQSRVQLQVHNTRTIVEQIANHTLDLGMIEGECNHPDLEVVPWIADELVMFAAPDYPLVRNIKGAQHIDRAILLQQPWILREKGSGTRETFDRAFQQDYSRLHIALELEHTEAIKRAVESGLGIGCISRLALKDAFRRGSLVPISCDSLQFNRNFYFLWHRQKYQTAGMRQFLALCQAFTAGVSRSDLIPLPEIA</sequence>
<protein>
    <submittedName>
        <fullName evidence="6">LysR family transcriptional regulator</fullName>
    </submittedName>
</protein>
<keyword evidence="7" id="KW-1185">Reference proteome</keyword>
<dbReference type="PANTHER" id="PTHR30126:SF94">
    <property type="entry name" value="LYSR FAMILY TRANSCRIPTIONAL REGULATOR"/>
    <property type="match status" value="1"/>
</dbReference>
<dbReference type="RefSeq" id="WP_306388506.1">
    <property type="nucleotide sequence ID" value="NZ_JAVCAP010000004.1"/>
</dbReference>
<comment type="caution">
    <text evidence="6">The sequence shown here is derived from an EMBL/GenBank/DDBJ whole genome shotgun (WGS) entry which is preliminary data.</text>
</comment>
<dbReference type="SUPFAM" id="SSF46785">
    <property type="entry name" value="Winged helix' DNA-binding domain"/>
    <property type="match status" value="1"/>
</dbReference>
<dbReference type="Proteomes" id="UP001225906">
    <property type="component" value="Unassembled WGS sequence"/>
</dbReference>
<comment type="similarity">
    <text evidence="1">Belongs to the LysR transcriptional regulatory family.</text>
</comment>
<evidence type="ECO:0000256" key="3">
    <source>
        <dbReference type="ARBA" id="ARBA00023125"/>
    </source>
</evidence>
<dbReference type="PANTHER" id="PTHR30126">
    <property type="entry name" value="HTH-TYPE TRANSCRIPTIONAL REGULATOR"/>
    <property type="match status" value="1"/>
</dbReference>
<proteinExistence type="inferred from homology"/>
<dbReference type="NCBIfam" id="NF008095">
    <property type="entry name" value="PRK10837.1"/>
    <property type="match status" value="1"/>
</dbReference>
<evidence type="ECO:0000256" key="1">
    <source>
        <dbReference type="ARBA" id="ARBA00009437"/>
    </source>
</evidence>
<dbReference type="Gene3D" id="3.40.190.290">
    <property type="match status" value="1"/>
</dbReference>
<dbReference type="EMBL" id="JAVCAP010000004">
    <property type="protein sequence ID" value="MDP8566800.1"/>
    <property type="molecule type" value="Genomic_DNA"/>
</dbReference>
<keyword evidence="2" id="KW-0805">Transcription regulation</keyword>
<organism evidence="6 7">
    <name type="scientific">Methylophilus aquaticus</name>
    <dbReference type="NCBI Taxonomy" id="1971610"/>
    <lineage>
        <taxon>Bacteria</taxon>
        <taxon>Pseudomonadati</taxon>
        <taxon>Pseudomonadota</taxon>
        <taxon>Betaproteobacteria</taxon>
        <taxon>Nitrosomonadales</taxon>
        <taxon>Methylophilaceae</taxon>
        <taxon>Methylophilus</taxon>
    </lineage>
</organism>
<dbReference type="InterPro" id="IPR005119">
    <property type="entry name" value="LysR_subst-bd"/>
</dbReference>
<reference evidence="7" key="1">
    <citation type="journal article" date="2019" name="Int. J. Syst. Evol. Microbiol.">
        <title>The Global Catalogue of Microorganisms (GCM) 10K type strain sequencing project: providing services to taxonomists for standard genome sequencing and annotation.</title>
        <authorList>
            <consortium name="The Broad Institute Genomics Platform"/>
            <consortium name="The Broad Institute Genome Sequencing Center for Infectious Disease"/>
            <person name="Wu L."/>
            <person name="Ma J."/>
        </authorList>
    </citation>
    <scope>NUCLEOTIDE SEQUENCE [LARGE SCALE GENOMIC DNA]</scope>
    <source>
        <strain evidence="7">VKM B-3159</strain>
    </source>
</reference>
<name>A0ABT9JRQ0_9PROT</name>
<dbReference type="CDD" id="cd08420">
    <property type="entry name" value="PBP2_CysL_like"/>
    <property type="match status" value="1"/>
</dbReference>
<dbReference type="SUPFAM" id="SSF53850">
    <property type="entry name" value="Periplasmic binding protein-like II"/>
    <property type="match status" value="1"/>
</dbReference>